<comment type="caution">
    <text evidence="2">The sequence shown here is derived from an EMBL/GenBank/DDBJ whole genome shotgun (WGS) entry which is preliminary data.</text>
</comment>
<sequence>MNIRIVIITLVCVMSVAAIEMFTAGILHLILIAAVLAVMMLFIGVSVKKEKQKGRSRAGSGLDDKTVVLIVAQVFAMEALTKIPSVFLKWLCIGIEALLFAFLVDRFQNGTAKERDSV</sequence>
<accession>A0A1Q9JH34</accession>
<name>A0A1Q9JH34_9FIRM</name>
<keyword evidence="1" id="KW-0812">Transmembrane</keyword>
<proteinExistence type="predicted"/>
<organism evidence="2 3">
    <name type="scientific">Hornefia porci</name>
    <dbReference type="NCBI Taxonomy" id="2652292"/>
    <lineage>
        <taxon>Bacteria</taxon>
        <taxon>Bacillati</taxon>
        <taxon>Bacillota</taxon>
        <taxon>Clostridia</taxon>
        <taxon>Peptostreptococcales</taxon>
        <taxon>Anaerovoracaceae</taxon>
        <taxon>Hornefia</taxon>
    </lineage>
</organism>
<evidence type="ECO:0000256" key="1">
    <source>
        <dbReference type="SAM" id="Phobius"/>
    </source>
</evidence>
<feature type="transmembrane region" description="Helical" evidence="1">
    <location>
        <begin position="86"/>
        <end position="104"/>
    </location>
</feature>
<feature type="transmembrane region" description="Helical" evidence="1">
    <location>
        <begin position="28"/>
        <end position="47"/>
    </location>
</feature>
<dbReference type="AlphaFoldDB" id="A0A1Q9JH34"/>
<keyword evidence="1" id="KW-0472">Membrane</keyword>
<evidence type="ECO:0000313" key="2">
    <source>
        <dbReference type="EMBL" id="OLR55532.1"/>
    </source>
</evidence>
<dbReference type="RefSeq" id="WP_075712525.1">
    <property type="nucleotide sequence ID" value="NZ_MJIE01000001.1"/>
</dbReference>
<keyword evidence="1" id="KW-1133">Transmembrane helix</keyword>
<reference evidence="2 3" key="1">
    <citation type="journal article" date="2016" name="Appl. Environ. Microbiol.">
        <title>Function and Phylogeny of Bacterial Butyryl Coenzyme A:Acetate Transferases and Their Diversity in the Proximal Colon of Swine.</title>
        <authorList>
            <person name="Trachsel J."/>
            <person name="Bayles D.O."/>
            <person name="Looft T."/>
            <person name="Levine U.Y."/>
            <person name="Allen H.K."/>
        </authorList>
    </citation>
    <scope>NUCLEOTIDE SEQUENCE [LARGE SCALE GENOMIC DNA]</scope>
    <source>
        <strain evidence="2 3">68-3-10</strain>
    </source>
</reference>
<dbReference type="Proteomes" id="UP000187404">
    <property type="component" value="Unassembled WGS sequence"/>
</dbReference>
<gene>
    <name evidence="2" type="ORF">BHK98_05285</name>
</gene>
<keyword evidence="3" id="KW-1185">Reference proteome</keyword>
<evidence type="ECO:0000313" key="3">
    <source>
        <dbReference type="Proteomes" id="UP000187404"/>
    </source>
</evidence>
<protein>
    <submittedName>
        <fullName evidence="2">Uncharacterized protein</fullName>
    </submittedName>
</protein>
<dbReference type="EMBL" id="MJIE01000001">
    <property type="protein sequence ID" value="OLR55532.1"/>
    <property type="molecule type" value="Genomic_DNA"/>
</dbReference>